<dbReference type="SUPFAM" id="SSF88946">
    <property type="entry name" value="Sigma2 domain of RNA polymerase sigma factors"/>
    <property type="match status" value="1"/>
</dbReference>
<keyword evidence="4" id="KW-0804">Transcription</keyword>
<gene>
    <name evidence="6" type="ORF">TST_0367</name>
</gene>
<dbReference type="Pfam" id="PF04545">
    <property type="entry name" value="Sigma70_r4"/>
    <property type="match status" value="1"/>
</dbReference>
<name>A0A0S3QS95_THET7</name>
<keyword evidence="1" id="KW-0805">Transcription regulation</keyword>
<dbReference type="NCBIfam" id="TIGR02937">
    <property type="entry name" value="sigma70-ECF"/>
    <property type="match status" value="2"/>
</dbReference>
<dbReference type="InterPro" id="IPR000943">
    <property type="entry name" value="RNA_pol_sigma70"/>
</dbReference>
<dbReference type="PANTHER" id="PTHR30603:SF47">
    <property type="entry name" value="RNA POLYMERASE SIGMA FACTOR SIGD, CHLOROPLASTIC"/>
    <property type="match status" value="1"/>
</dbReference>
<dbReference type="InterPro" id="IPR050239">
    <property type="entry name" value="Sigma-70_RNA_pol_init_factors"/>
</dbReference>
<keyword evidence="3" id="KW-0238">DNA-binding</keyword>
<evidence type="ECO:0000259" key="5">
    <source>
        <dbReference type="PROSITE" id="PS00716"/>
    </source>
</evidence>
<dbReference type="Proteomes" id="UP000063234">
    <property type="component" value="Chromosome"/>
</dbReference>
<dbReference type="PANTHER" id="PTHR30603">
    <property type="entry name" value="RNA POLYMERASE SIGMA FACTOR RPO"/>
    <property type="match status" value="1"/>
</dbReference>
<evidence type="ECO:0000256" key="2">
    <source>
        <dbReference type="ARBA" id="ARBA00023082"/>
    </source>
</evidence>
<dbReference type="AlphaFoldDB" id="A0A0S3QS95"/>
<accession>A0A0S3QS95</accession>
<dbReference type="InterPro" id="IPR036388">
    <property type="entry name" value="WH-like_DNA-bd_sf"/>
</dbReference>
<dbReference type="InterPro" id="IPR009042">
    <property type="entry name" value="RNA_pol_sigma70_r1_2"/>
</dbReference>
<dbReference type="InterPro" id="IPR014284">
    <property type="entry name" value="RNA_pol_sigma-70_dom"/>
</dbReference>
<dbReference type="GO" id="GO:0003677">
    <property type="term" value="F:DNA binding"/>
    <property type="evidence" value="ECO:0007669"/>
    <property type="project" value="UniProtKB-KW"/>
</dbReference>
<dbReference type="InterPro" id="IPR007627">
    <property type="entry name" value="RNA_pol_sigma70_r2"/>
</dbReference>
<dbReference type="Pfam" id="PF00140">
    <property type="entry name" value="Sigma70_r1_2"/>
    <property type="match status" value="1"/>
</dbReference>
<dbReference type="InterPro" id="IPR013324">
    <property type="entry name" value="RNA_pol_sigma_r3/r4-like"/>
</dbReference>
<dbReference type="PRINTS" id="PR00046">
    <property type="entry name" value="SIGMA70FCT"/>
</dbReference>
<sequence length="312" mass="35574">MKDEEILEKETNYAEDIEQVEVSEEEVEDLLDSFEVPATEEGLTSYLKRISSYPVLSREEEVELARRAKAGDKEAFKKLVESNLRFVVSVASKYKGYGVSLMDLINEGNLGLIQAAKRFDPDRGVRFISYAVWWIKQAIMQALAEQSGVVKLPLKQASVLLKIRNTYEELFQRFGREPTTEEIAEELGMDPEDVEDILRVARIHLSLETPVNRDEEDTTFLDFMEATTPSAEEEAIKASLAAQIQELLSQLNPREAFIIKCRFGIDTDHPMTLEEIGKILGVSRERVRQIEARALQKLKRLASAKKLEDYLN</sequence>
<dbReference type="EMBL" id="AP013035">
    <property type="protein sequence ID" value="BAT71175.1"/>
    <property type="molecule type" value="Genomic_DNA"/>
</dbReference>
<evidence type="ECO:0000256" key="4">
    <source>
        <dbReference type="ARBA" id="ARBA00023163"/>
    </source>
</evidence>
<dbReference type="STRING" id="1298851.TST_0367"/>
<evidence type="ECO:0000256" key="3">
    <source>
        <dbReference type="ARBA" id="ARBA00023125"/>
    </source>
</evidence>
<dbReference type="SUPFAM" id="SSF88659">
    <property type="entry name" value="Sigma3 and sigma4 domains of RNA polymerase sigma factors"/>
    <property type="match status" value="2"/>
</dbReference>
<keyword evidence="7" id="KW-1185">Reference proteome</keyword>
<dbReference type="CDD" id="cd06171">
    <property type="entry name" value="Sigma70_r4"/>
    <property type="match status" value="1"/>
</dbReference>
<reference evidence="7" key="1">
    <citation type="journal article" date="2018" name="Science">
        <title>A primordial and reversible TCA cycle in a facultatively chemolithoautotrophic thermophile.</title>
        <authorList>
            <person name="Nunoura T."/>
            <person name="Chikaraishi Y."/>
            <person name="Izaki R."/>
            <person name="Suwa T."/>
            <person name="Sato T."/>
            <person name="Harada T."/>
            <person name="Mori K."/>
            <person name="Kato Y."/>
            <person name="Miyazaki M."/>
            <person name="Shimamura S."/>
            <person name="Yanagawa K."/>
            <person name="Shuto A."/>
            <person name="Ohkouchi N."/>
            <person name="Fujita N."/>
            <person name="Takaki Y."/>
            <person name="Atomi H."/>
            <person name="Takai K."/>
        </authorList>
    </citation>
    <scope>NUCLEOTIDE SEQUENCE [LARGE SCALE GENOMIC DNA]</scope>
    <source>
        <strain evidence="7">DSM 17441 / JCM 13301 / NBRC 103674 / ABI70S6</strain>
    </source>
</reference>
<dbReference type="InterPro" id="IPR013325">
    <property type="entry name" value="RNA_pol_sigma_r2"/>
</dbReference>
<dbReference type="Gene3D" id="1.10.10.10">
    <property type="entry name" value="Winged helix-like DNA-binding domain superfamily/Winged helix DNA-binding domain"/>
    <property type="match status" value="2"/>
</dbReference>
<keyword evidence="2" id="KW-0731">Sigma factor</keyword>
<proteinExistence type="predicted"/>
<feature type="domain" description="RNA polymerase sigma-70" evidence="5">
    <location>
        <begin position="272"/>
        <end position="298"/>
    </location>
</feature>
<dbReference type="Pfam" id="PF04539">
    <property type="entry name" value="Sigma70_r3"/>
    <property type="match status" value="1"/>
</dbReference>
<dbReference type="Pfam" id="PF04542">
    <property type="entry name" value="Sigma70_r2"/>
    <property type="match status" value="1"/>
</dbReference>
<dbReference type="KEGG" id="ttk:TST_0367"/>
<dbReference type="InterPro" id="IPR007624">
    <property type="entry name" value="RNA_pol_sigma70_r3"/>
</dbReference>
<evidence type="ECO:0000256" key="1">
    <source>
        <dbReference type="ARBA" id="ARBA00023015"/>
    </source>
</evidence>
<dbReference type="RefSeq" id="WP_068549096.1">
    <property type="nucleotide sequence ID" value="NZ_AP013035.1"/>
</dbReference>
<dbReference type="PROSITE" id="PS00716">
    <property type="entry name" value="SIGMA70_2"/>
    <property type="match status" value="1"/>
</dbReference>
<protein>
    <submittedName>
        <fullName evidence="6">RNA polymerase primary sigma factor</fullName>
    </submittedName>
</protein>
<dbReference type="GO" id="GO:0006352">
    <property type="term" value="P:DNA-templated transcription initiation"/>
    <property type="evidence" value="ECO:0007669"/>
    <property type="project" value="InterPro"/>
</dbReference>
<evidence type="ECO:0000313" key="6">
    <source>
        <dbReference type="EMBL" id="BAT71175.1"/>
    </source>
</evidence>
<dbReference type="OrthoDB" id="9809557at2"/>
<dbReference type="GO" id="GO:0016987">
    <property type="term" value="F:sigma factor activity"/>
    <property type="evidence" value="ECO:0007669"/>
    <property type="project" value="UniProtKB-KW"/>
</dbReference>
<dbReference type="Gene3D" id="1.20.120.1810">
    <property type="match status" value="1"/>
</dbReference>
<dbReference type="InterPro" id="IPR007630">
    <property type="entry name" value="RNA_pol_sigma70_r4"/>
</dbReference>
<evidence type="ECO:0000313" key="7">
    <source>
        <dbReference type="Proteomes" id="UP000063234"/>
    </source>
</evidence>
<dbReference type="PATRIC" id="fig|1298851.3.peg.379"/>
<organism evidence="6 7">
    <name type="scientific">Thermosulfidibacter takaii (strain DSM 17441 / JCM 13301 / NBRC 103674 / ABI70S6)</name>
    <dbReference type="NCBI Taxonomy" id="1298851"/>
    <lineage>
        <taxon>Bacteria</taxon>
        <taxon>Pseudomonadati</taxon>
        <taxon>Thermosulfidibacterota</taxon>
        <taxon>Thermosulfidibacteria</taxon>
        <taxon>Thermosulfidibacterales</taxon>
        <taxon>Thermosulfidibacteraceae</taxon>
    </lineage>
</organism>